<dbReference type="HAMAP" id="MF_01398">
    <property type="entry name" value="ATP_synth_b_bprime"/>
    <property type="match status" value="1"/>
</dbReference>
<evidence type="ECO:0000256" key="12">
    <source>
        <dbReference type="ARBA" id="ARBA00037847"/>
    </source>
</evidence>
<keyword evidence="5 13" id="KW-0812">Transmembrane</keyword>
<feature type="transmembrane region" description="Helical" evidence="13">
    <location>
        <begin position="18"/>
        <end position="37"/>
    </location>
</feature>
<dbReference type="NCBIfam" id="TIGR01144">
    <property type="entry name" value="ATP_synt_b"/>
    <property type="match status" value="1"/>
</dbReference>
<evidence type="ECO:0000313" key="16">
    <source>
        <dbReference type="EMBL" id="GBG93996.1"/>
    </source>
</evidence>
<evidence type="ECO:0000256" key="5">
    <source>
        <dbReference type="ARBA" id="ARBA00022692"/>
    </source>
</evidence>
<evidence type="ECO:0000256" key="6">
    <source>
        <dbReference type="ARBA" id="ARBA00022781"/>
    </source>
</evidence>
<evidence type="ECO:0000256" key="7">
    <source>
        <dbReference type="ARBA" id="ARBA00022989"/>
    </source>
</evidence>
<dbReference type="InterPro" id="IPR005864">
    <property type="entry name" value="ATP_synth_F0_bsu_bac"/>
</dbReference>
<comment type="similarity">
    <text evidence="1 13 14">Belongs to the ATPase B chain family.</text>
</comment>
<dbReference type="RefSeq" id="WP_124975006.1">
    <property type="nucleotide sequence ID" value="NZ_BFFP01000004.1"/>
</dbReference>
<keyword evidence="7 13" id="KW-1133">Transmembrane helix</keyword>
<name>A0A401IR47_9LACO</name>
<dbReference type="InterPro" id="IPR050059">
    <property type="entry name" value="ATP_synthase_B_chain"/>
</dbReference>
<evidence type="ECO:0000256" key="15">
    <source>
        <dbReference type="SAM" id="Coils"/>
    </source>
</evidence>
<reference evidence="16 17" key="1">
    <citation type="journal article" date="2019" name="Int. J. Syst. Evol. Microbiol.">
        <title>Lactobacillus salitolerans sp. nov., a novel lactic acid bacterium isolated from spent mushroom substrates.</title>
        <authorList>
            <person name="Tohno M."/>
            <person name="Tanizawa Y."/>
            <person name="Kojima Y."/>
            <person name="Sakamoto M."/>
            <person name="Nakamura Y."/>
            <person name="Ohkuma M."/>
            <person name="Kobayashi H."/>
        </authorList>
    </citation>
    <scope>NUCLEOTIDE SEQUENCE [LARGE SCALE GENOMIC DNA]</scope>
    <source>
        <strain evidence="16 17">YK43</strain>
    </source>
</reference>
<evidence type="ECO:0000313" key="17">
    <source>
        <dbReference type="Proteomes" id="UP000286848"/>
    </source>
</evidence>
<evidence type="ECO:0000256" key="8">
    <source>
        <dbReference type="ARBA" id="ARBA00023065"/>
    </source>
</evidence>
<dbReference type="EMBL" id="BFFP01000004">
    <property type="protein sequence ID" value="GBG93996.1"/>
    <property type="molecule type" value="Genomic_DNA"/>
</dbReference>
<evidence type="ECO:0000256" key="1">
    <source>
        <dbReference type="ARBA" id="ARBA00005513"/>
    </source>
</evidence>
<evidence type="ECO:0000256" key="11">
    <source>
        <dbReference type="ARBA" id="ARBA00025198"/>
    </source>
</evidence>
<dbReference type="PANTHER" id="PTHR33445:SF1">
    <property type="entry name" value="ATP SYNTHASE SUBUNIT B"/>
    <property type="match status" value="1"/>
</dbReference>
<comment type="subcellular location">
    <subcellularLocation>
        <location evidence="13">Cell membrane</location>
        <topology evidence="13">Single-pass membrane protein</topology>
    </subcellularLocation>
    <subcellularLocation>
        <location evidence="12">Endomembrane system</location>
        <topology evidence="12">Single-pass membrane protein</topology>
    </subcellularLocation>
</comment>
<dbReference type="GO" id="GO:0046933">
    <property type="term" value="F:proton-transporting ATP synthase activity, rotational mechanism"/>
    <property type="evidence" value="ECO:0007669"/>
    <property type="project" value="UniProtKB-UniRule"/>
</dbReference>
<keyword evidence="3 13" id="KW-1003">Cell membrane</keyword>
<keyword evidence="15" id="KW-0175">Coiled coil</keyword>
<keyword evidence="10 13" id="KW-0066">ATP synthesis</keyword>
<comment type="caution">
    <text evidence="16">The sequence shown here is derived from an EMBL/GenBank/DDBJ whole genome shotgun (WGS) entry which is preliminary data.</text>
</comment>
<dbReference type="InterPro" id="IPR028987">
    <property type="entry name" value="ATP_synth_B-like_membr_sf"/>
</dbReference>
<keyword evidence="8 13" id="KW-0406">Ion transport</keyword>
<sequence length="169" mass="18811">MNSTFLLGAAQQVAWGDFIFYLVLFVVLMALVGHFAWNPIQNMLQKRADKISNDLDSAEGARLKAEKLAKEREDALSNSHVEANQIVNRAKENAEQQRSTIMQKANDDAATLKNNAQQDISRQKQEVLAGVKNDVAKLSIEIAEKIISKELSADDQKVLIDKYIEGLGK</sequence>
<organism evidence="16 17">
    <name type="scientific">Ligilactobacillus salitolerans</name>
    <dbReference type="NCBI Taxonomy" id="1808352"/>
    <lineage>
        <taxon>Bacteria</taxon>
        <taxon>Bacillati</taxon>
        <taxon>Bacillota</taxon>
        <taxon>Bacilli</taxon>
        <taxon>Lactobacillales</taxon>
        <taxon>Lactobacillaceae</taxon>
        <taxon>Ligilactobacillus</taxon>
    </lineage>
</organism>
<evidence type="ECO:0000256" key="2">
    <source>
        <dbReference type="ARBA" id="ARBA00022448"/>
    </source>
</evidence>
<evidence type="ECO:0000256" key="4">
    <source>
        <dbReference type="ARBA" id="ARBA00022547"/>
    </source>
</evidence>
<gene>
    <name evidence="13 16" type="primary">atpF</name>
    <name evidence="16" type="ORF">LFYK43_04550</name>
</gene>
<evidence type="ECO:0000256" key="14">
    <source>
        <dbReference type="RuleBase" id="RU003848"/>
    </source>
</evidence>
<dbReference type="GO" id="GO:0005886">
    <property type="term" value="C:plasma membrane"/>
    <property type="evidence" value="ECO:0007669"/>
    <property type="project" value="UniProtKB-SubCell"/>
</dbReference>
<dbReference type="PANTHER" id="PTHR33445">
    <property type="entry name" value="ATP SYNTHASE SUBUNIT B', CHLOROPLASTIC"/>
    <property type="match status" value="1"/>
</dbReference>
<evidence type="ECO:0000256" key="9">
    <source>
        <dbReference type="ARBA" id="ARBA00023136"/>
    </source>
</evidence>
<keyword evidence="2 13" id="KW-0813">Transport</keyword>
<dbReference type="GO" id="GO:0045259">
    <property type="term" value="C:proton-transporting ATP synthase complex"/>
    <property type="evidence" value="ECO:0007669"/>
    <property type="project" value="UniProtKB-KW"/>
</dbReference>
<comment type="function">
    <text evidence="13">Component of the F(0) channel, it forms part of the peripheral stalk, linking F(1) to F(0).</text>
</comment>
<dbReference type="SUPFAM" id="SSF81573">
    <property type="entry name" value="F1F0 ATP synthase subunit B, membrane domain"/>
    <property type="match status" value="1"/>
</dbReference>
<accession>A0A401IR47</accession>
<dbReference type="Pfam" id="PF00430">
    <property type="entry name" value="ATP-synt_B"/>
    <property type="match status" value="1"/>
</dbReference>
<keyword evidence="4 13" id="KW-0138">CF(0)</keyword>
<evidence type="ECO:0000256" key="10">
    <source>
        <dbReference type="ARBA" id="ARBA00023310"/>
    </source>
</evidence>
<dbReference type="CDD" id="cd06503">
    <property type="entry name" value="ATP-synt_Fo_b"/>
    <property type="match status" value="1"/>
</dbReference>
<dbReference type="Proteomes" id="UP000286848">
    <property type="component" value="Unassembled WGS sequence"/>
</dbReference>
<dbReference type="GO" id="GO:0012505">
    <property type="term" value="C:endomembrane system"/>
    <property type="evidence" value="ECO:0007669"/>
    <property type="project" value="UniProtKB-SubCell"/>
</dbReference>
<protein>
    <recommendedName>
        <fullName evidence="13">ATP synthase subunit b</fullName>
    </recommendedName>
    <alternativeName>
        <fullName evidence="13">ATP synthase F(0) sector subunit b</fullName>
    </alternativeName>
    <alternativeName>
        <fullName evidence="13">ATPase subunit I</fullName>
    </alternativeName>
    <alternativeName>
        <fullName evidence="13">F-type ATPase subunit b</fullName>
        <shortName evidence="13">F-ATPase subunit b</shortName>
    </alternativeName>
</protein>
<evidence type="ECO:0000256" key="13">
    <source>
        <dbReference type="HAMAP-Rule" id="MF_01398"/>
    </source>
</evidence>
<proteinExistence type="inferred from homology"/>
<keyword evidence="9 13" id="KW-0472">Membrane</keyword>
<keyword evidence="6 13" id="KW-0375">Hydrogen ion transport</keyword>
<keyword evidence="17" id="KW-1185">Reference proteome</keyword>
<comment type="function">
    <text evidence="11 13">F(1)F(0) ATP synthase produces ATP from ADP in the presence of a proton or sodium gradient. F-type ATPases consist of two structural domains, F(1) containing the extramembraneous catalytic core and F(0) containing the membrane proton channel, linked together by a central stalk and a peripheral stalk. During catalysis, ATP synthesis in the catalytic domain of F(1) is coupled via a rotary mechanism of the central stalk subunits to proton translocation.</text>
</comment>
<dbReference type="GO" id="GO:0046961">
    <property type="term" value="F:proton-transporting ATPase activity, rotational mechanism"/>
    <property type="evidence" value="ECO:0007669"/>
    <property type="project" value="TreeGrafter"/>
</dbReference>
<dbReference type="InterPro" id="IPR002146">
    <property type="entry name" value="ATP_synth_b/b'su_bac/chlpt"/>
</dbReference>
<dbReference type="AlphaFoldDB" id="A0A401IR47"/>
<dbReference type="OrthoDB" id="282095at2"/>
<evidence type="ECO:0000256" key="3">
    <source>
        <dbReference type="ARBA" id="ARBA00022475"/>
    </source>
</evidence>
<feature type="coiled-coil region" evidence="15">
    <location>
        <begin position="58"/>
        <end position="126"/>
    </location>
</feature>
<comment type="subunit">
    <text evidence="13">F-type ATPases have 2 components, F(1) - the catalytic core - and F(0) - the membrane proton channel. F(1) has five subunits: alpha(3), beta(3), gamma(1), delta(1), epsilon(1). F(0) has three main subunits: a(1), b(2) and c(10-14). The alpha and beta chains form an alternating ring which encloses part of the gamma chain. F(1) is attached to F(0) by a central stalk formed by the gamma and epsilon chains, while a peripheral stalk is formed by the delta and b chains.</text>
</comment>